<proteinExistence type="inferred from homology"/>
<keyword evidence="8 9" id="KW-0472">Membrane</keyword>
<organism evidence="10 11">
    <name type="scientific">Allomeiothermus silvanus (strain ATCC 700542 / DSM 9946 / NBRC 106475 / NCIMB 13440 / VI-R2)</name>
    <name type="common">Thermus silvanus</name>
    <dbReference type="NCBI Taxonomy" id="526227"/>
    <lineage>
        <taxon>Bacteria</taxon>
        <taxon>Thermotogati</taxon>
        <taxon>Deinococcota</taxon>
        <taxon>Deinococci</taxon>
        <taxon>Thermales</taxon>
        <taxon>Thermaceae</taxon>
        <taxon>Allomeiothermus</taxon>
    </lineage>
</organism>
<comment type="subcellular location">
    <subcellularLocation>
        <location evidence="9">Cell membrane</location>
        <topology evidence="9">Multi-pass membrane protein</topology>
    </subcellularLocation>
    <subcellularLocation>
        <location evidence="1">Membrane</location>
        <topology evidence="1">Multi-pass membrane protein</topology>
    </subcellularLocation>
</comment>
<evidence type="ECO:0000256" key="9">
    <source>
        <dbReference type="RuleBase" id="RU365087"/>
    </source>
</evidence>
<dbReference type="GO" id="GO:0009306">
    <property type="term" value="P:protein secretion"/>
    <property type="evidence" value="ECO:0007669"/>
    <property type="project" value="UniProtKB-UniRule"/>
</dbReference>
<keyword evidence="7 9" id="KW-0811">Translocation</keyword>
<dbReference type="eggNOG" id="COG1314">
    <property type="taxonomic scope" value="Bacteria"/>
</dbReference>
<protein>
    <recommendedName>
        <fullName evidence="9">Protein-export membrane protein SecG</fullName>
    </recommendedName>
</protein>
<evidence type="ECO:0000256" key="2">
    <source>
        <dbReference type="ARBA" id="ARBA00008445"/>
    </source>
</evidence>
<dbReference type="KEGG" id="msv:Mesil_1365"/>
<dbReference type="STRING" id="526227.Mesil_1365"/>
<sequence length="75" mass="8107">MEIVYNLLLVLYLLIAAGLVYFVLAQEPKQTGGDILGGSSDLFQARGVTGGLYRITVVLGIAFVVLAWLLGRLPR</sequence>
<comment type="caution">
    <text evidence="9">Lacks conserved residue(s) required for the propagation of feature annotation.</text>
</comment>
<dbReference type="EMBL" id="CP002042">
    <property type="protein sequence ID" value="ADH63258.1"/>
    <property type="molecule type" value="Genomic_DNA"/>
</dbReference>
<dbReference type="InterPro" id="IPR004692">
    <property type="entry name" value="SecG"/>
</dbReference>
<keyword evidence="6 9" id="KW-1133">Transmembrane helix</keyword>
<evidence type="ECO:0000313" key="11">
    <source>
        <dbReference type="Proteomes" id="UP000001916"/>
    </source>
</evidence>
<dbReference type="RefSeq" id="WP_013157827.1">
    <property type="nucleotide sequence ID" value="NC_014212.1"/>
</dbReference>
<dbReference type="GO" id="GO:0005886">
    <property type="term" value="C:plasma membrane"/>
    <property type="evidence" value="ECO:0007669"/>
    <property type="project" value="UniProtKB-SubCell"/>
</dbReference>
<evidence type="ECO:0000256" key="8">
    <source>
        <dbReference type="ARBA" id="ARBA00023136"/>
    </source>
</evidence>
<name>D7BEL5_ALLS1</name>
<evidence type="ECO:0000256" key="7">
    <source>
        <dbReference type="ARBA" id="ARBA00023010"/>
    </source>
</evidence>
<comment type="similarity">
    <text evidence="2 9">Belongs to the SecG family.</text>
</comment>
<accession>D7BEL5</accession>
<dbReference type="AlphaFoldDB" id="D7BEL5"/>
<keyword evidence="9" id="KW-1003">Cell membrane</keyword>
<dbReference type="HOGENOM" id="CLU_196906_0_0_0"/>
<evidence type="ECO:0000256" key="5">
    <source>
        <dbReference type="ARBA" id="ARBA00022927"/>
    </source>
</evidence>
<evidence type="ECO:0000256" key="6">
    <source>
        <dbReference type="ARBA" id="ARBA00022989"/>
    </source>
</evidence>
<keyword evidence="5 9" id="KW-0653">Protein transport</keyword>
<feature type="transmembrane region" description="Helical" evidence="9">
    <location>
        <begin position="51"/>
        <end position="71"/>
    </location>
</feature>
<dbReference type="PRINTS" id="PR01651">
    <property type="entry name" value="SECGEXPORT"/>
</dbReference>
<dbReference type="Proteomes" id="UP000001916">
    <property type="component" value="Chromosome"/>
</dbReference>
<comment type="function">
    <text evidence="9">Involved in protein export. Participates in an early event of protein translocation.</text>
</comment>
<evidence type="ECO:0000256" key="3">
    <source>
        <dbReference type="ARBA" id="ARBA00022448"/>
    </source>
</evidence>
<keyword evidence="4 9" id="KW-0812">Transmembrane</keyword>
<evidence type="ECO:0000256" key="4">
    <source>
        <dbReference type="ARBA" id="ARBA00022692"/>
    </source>
</evidence>
<dbReference type="OrthoDB" id="33195at2"/>
<dbReference type="NCBIfam" id="TIGR00810">
    <property type="entry name" value="secG"/>
    <property type="match status" value="1"/>
</dbReference>
<reference evidence="10 11" key="1">
    <citation type="journal article" date="2010" name="Stand. Genomic Sci.">
        <title>Complete genome sequence of Meiothermus silvanus type strain (VI-R2).</title>
        <authorList>
            <person name="Sikorski J."/>
            <person name="Tindall B.J."/>
            <person name="Lowry S."/>
            <person name="Lucas S."/>
            <person name="Nolan M."/>
            <person name="Copeland A."/>
            <person name="Glavina Del Rio T."/>
            <person name="Tice H."/>
            <person name="Cheng J.F."/>
            <person name="Han C."/>
            <person name="Pitluck S."/>
            <person name="Liolios K."/>
            <person name="Ivanova N."/>
            <person name="Mavromatis K."/>
            <person name="Mikhailova N."/>
            <person name="Pati A."/>
            <person name="Goodwin L."/>
            <person name="Chen A."/>
            <person name="Palaniappan K."/>
            <person name="Land M."/>
            <person name="Hauser L."/>
            <person name="Chang Y.J."/>
            <person name="Jeffries C.D."/>
            <person name="Rohde M."/>
            <person name="Goker M."/>
            <person name="Woyke T."/>
            <person name="Bristow J."/>
            <person name="Eisen J.A."/>
            <person name="Markowitz V."/>
            <person name="Hugenholtz P."/>
            <person name="Kyrpides N.C."/>
            <person name="Klenk H.P."/>
            <person name="Lapidus A."/>
        </authorList>
    </citation>
    <scope>NUCLEOTIDE SEQUENCE [LARGE SCALE GENOMIC DNA]</scope>
    <source>
        <strain evidence="11">ATCC 700542 / DSM 9946 / VI-R2</strain>
    </source>
</reference>
<dbReference type="GO" id="GO:0015450">
    <property type="term" value="F:protein-transporting ATPase activity"/>
    <property type="evidence" value="ECO:0007669"/>
    <property type="project" value="UniProtKB-UniRule"/>
</dbReference>
<evidence type="ECO:0000256" key="1">
    <source>
        <dbReference type="ARBA" id="ARBA00004141"/>
    </source>
</evidence>
<keyword evidence="11" id="KW-1185">Reference proteome</keyword>
<gene>
    <name evidence="10" type="ordered locus">Mesil_1365</name>
</gene>
<keyword evidence="3 9" id="KW-0813">Transport</keyword>
<evidence type="ECO:0000313" key="10">
    <source>
        <dbReference type="EMBL" id="ADH63258.1"/>
    </source>
</evidence>
<dbReference type="Pfam" id="PF03840">
    <property type="entry name" value="SecG"/>
    <property type="match status" value="1"/>
</dbReference>